<dbReference type="Proteomes" id="UP000179023">
    <property type="component" value="Unassembled WGS sequence"/>
</dbReference>
<evidence type="ECO:0008006" key="3">
    <source>
        <dbReference type="Google" id="ProtNLM"/>
    </source>
</evidence>
<sequence>MFKTQQFDKALDEYFSKLALDEKGGQWRTCRFSGEKFYVRPEDIEFYKKIRVPLPTLSPAERWRRMLAYHNVHNLFYVKSAFSGERIIAAYPPDTPFKVFEHQIWFSDKWDPFAFGRPWDTTKVFFDQFKELRTIVPRPNLVTDTTNTGSEYTNTSTHLKNCYLTFSTISGENLYYFDCCDGCTDCVDCEGLWNSNTCYQSQILYDSYRCFYCEQSRGCLESNFLFDCRNCQNCFMSSNLRNKKYYFRNQQLSKEEYEQKIQQEVYLGSFAHLQNYLKEFTDLKRNAYYKPDNNFRAVNSYGDFIDNSRNCYWCNYIVECDNVNYSEGVGYYKDSYDIVGGAGGELCYELVTLSTANNFGAKLSSQIDNCRDVEYCDLCRNCHDCFGCIGLANKSFCIFNRQYTEEEYWRVVDQIKTSMLAAWEYGELFPPELAPVPYKLSLISSYPGFRDFEQAASYGYDTSEVPIQKSEVAGDIVSAGSLPDDIKDVDDGILQKIIFDEKNNKYFRLTKYEFDFYRRHCLALPREHPLKRLERFREVYDLRMSFYDETCRKCGVPIKTVHNPAHYKNNYCEPCYQNSLT</sequence>
<dbReference type="EMBL" id="MHQI01000020">
    <property type="protein sequence ID" value="OHA00302.1"/>
    <property type="molecule type" value="Genomic_DNA"/>
</dbReference>
<protein>
    <recommendedName>
        <fullName evidence="3">Caib/baif family protein</fullName>
    </recommendedName>
</protein>
<reference evidence="1 2" key="1">
    <citation type="journal article" date="2016" name="Nat. Commun.">
        <title>Thousands of microbial genomes shed light on interconnected biogeochemical processes in an aquifer system.</title>
        <authorList>
            <person name="Anantharaman K."/>
            <person name="Brown C.T."/>
            <person name="Hug L.A."/>
            <person name="Sharon I."/>
            <person name="Castelle C.J."/>
            <person name="Probst A.J."/>
            <person name="Thomas B.C."/>
            <person name="Singh A."/>
            <person name="Wilkins M.J."/>
            <person name="Karaoz U."/>
            <person name="Brodie E.L."/>
            <person name="Williams K.H."/>
            <person name="Hubbard S.S."/>
            <person name="Banfield J.F."/>
        </authorList>
    </citation>
    <scope>NUCLEOTIDE SEQUENCE [LARGE SCALE GENOMIC DNA]</scope>
</reference>
<comment type="caution">
    <text evidence="1">The sequence shown here is derived from an EMBL/GenBank/DDBJ whole genome shotgun (WGS) entry which is preliminary data.</text>
</comment>
<dbReference type="STRING" id="1802270.A3C07_03695"/>
<name>A0A1G2KNV2_9BACT</name>
<evidence type="ECO:0000313" key="2">
    <source>
        <dbReference type="Proteomes" id="UP000179023"/>
    </source>
</evidence>
<organism evidence="1 2">
    <name type="scientific">Candidatus Sungbacteria bacterium RIFCSPHIGHO2_02_FULL_47_11</name>
    <dbReference type="NCBI Taxonomy" id="1802270"/>
    <lineage>
        <taxon>Bacteria</taxon>
        <taxon>Candidatus Sungiibacteriota</taxon>
    </lineage>
</organism>
<accession>A0A1G2KNV2</accession>
<evidence type="ECO:0000313" key="1">
    <source>
        <dbReference type="EMBL" id="OHA00302.1"/>
    </source>
</evidence>
<proteinExistence type="predicted"/>
<gene>
    <name evidence="1" type="ORF">A3C07_03695</name>
</gene>
<dbReference type="AlphaFoldDB" id="A0A1G2KNV2"/>